<dbReference type="Proteomes" id="UP000649259">
    <property type="component" value="Unassembled WGS sequence"/>
</dbReference>
<protein>
    <submittedName>
        <fullName evidence="1">HEXXH motif domain-containing protein</fullName>
    </submittedName>
</protein>
<proteinExistence type="predicted"/>
<gene>
    <name evidence="1" type="ORF">Saso_70890</name>
</gene>
<sequence>MILPEVPESVLVDLGRTGAGPETLALLVRDQDVRRLLVLRAVLEAAEAASPRLCSAGQKARLRQDWALLAEADRSAQRGGPSGSTPARARLLYPLTGAWGWRCLRDLSEGEDLSASGTEHADRLAHDLAHFSALAAAAAVRAGVPFSVRLNVFEGKLVLPSLGALQTARSGVTDVEVRHENERLILRQAAAPDLVVHPESDFGAWSGSHAWTSAYALPGLLPGTPPVPLDDLDPYRTVRDPRHRALSGPTTLDNAERKQWLQAWSSTSVALRSGGEQRVTEAMTLLRCLVPLASPPGSTGSGHGSCSATRREAFGALLSSVPSDPVTLAATLVHELHHAKLAALSDMVPLHRAPGDERYFAPWRPDPRPYDGLLQGAYSHLAIADYYQRRALAEGTAQRESAWAQHARYRVQVGAVLPALVASPDLTPRGRRFVDEMIAAYEHMAAHPAPRGHTARAQAYVNSARTLWRQRHAFARRPNE</sequence>
<comment type="caution">
    <text evidence="1">The sequence shown here is derived from an EMBL/GenBank/DDBJ whole genome shotgun (WGS) entry which is preliminary data.</text>
</comment>
<evidence type="ECO:0000313" key="1">
    <source>
        <dbReference type="EMBL" id="GHI65439.1"/>
    </source>
</evidence>
<organism evidence="1 2">
    <name type="scientific">Streptomyces asoensis</name>
    <dbReference type="NCBI Taxonomy" id="249586"/>
    <lineage>
        <taxon>Bacteria</taxon>
        <taxon>Bacillati</taxon>
        <taxon>Actinomycetota</taxon>
        <taxon>Actinomycetes</taxon>
        <taxon>Kitasatosporales</taxon>
        <taxon>Streptomycetaceae</taxon>
        <taxon>Streptomyces</taxon>
    </lineage>
</organism>
<reference evidence="2" key="1">
    <citation type="submission" date="2023-07" db="EMBL/GenBank/DDBJ databases">
        <title>Whole genome shotgun sequence of Streptomyces cacaoi subsp. asoensis NBRC 13813.</title>
        <authorList>
            <person name="Komaki H."/>
            <person name="Tamura T."/>
        </authorList>
    </citation>
    <scope>NUCLEOTIDE SEQUENCE [LARGE SCALE GENOMIC DNA]</scope>
    <source>
        <strain evidence="2">NBRC 13813</strain>
    </source>
</reference>
<dbReference type="EMBL" id="BNEB01000005">
    <property type="protein sequence ID" value="GHI65439.1"/>
    <property type="molecule type" value="Genomic_DNA"/>
</dbReference>
<keyword evidence="2" id="KW-1185">Reference proteome</keyword>
<dbReference type="NCBIfam" id="TIGR04267">
    <property type="entry name" value="mod_HExxH"/>
    <property type="match status" value="1"/>
</dbReference>
<dbReference type="InterPro" id="IPR026337">
    <property type="entry name" value="AKG_HExxH"/>
</dbReference>
<accession>A0ABQ3SBE9</accession>
<name>A0ABQ3SBE9_9ACTN</name>
<evidence type="ECO:0000313" key="2">
    <source>
        <dbReference type="Proteomes" id="UP000649259"/>
    </source>
</evidence>